<protein>
    <recommendedName>
        <fullName evidence="7 9">ATP-dependent Clp protease proteolytic subunit</fullName>
        <ecNumber evidence="7">3.4.21.92</ecNumber>
    </recommendedName>
    <alternativeName>
        <fullName evidence="7">Endopeptidase Clp</fullName>
    </alternativeName>
</protein>
<dbReference type="InterPro" id="IPR033135">
    <property type="entry name" value="ClpP_His_AS"/>
</dbReference>
<dbReference type="Gene3D" id="3.90.226.10">
    <property type="entry name" value="2-enoyl-CoA Hydratase, Chain A, domain 1"/>
    <property type="match status" value="1"/>
</dbReference>
<keyword evidence="10" id="KW-0150">Chloroplast</keyword>
<keyword evidence="2 10" id="KW-0934">Plastid</keyword>
<proteinExistence type="inferred from homology"/>
<evidence type="ECO:0000313" key="10">
    <source>
        <dbReference type="EMBL" id="QKK52408.1"/>
    </source>
</evidence>
<organism evidence="10">
    <name type="scientific">Shehbazia tibetica</name>
    <dbReference type="NCBI Taxonomy" id="282604"/>
    <lineage>
        <taxon>Eukaryota</taxon>
        <taxon>Viridiplantae</taxon>
        <taxon>Streptophyta</taxon>
        <taxon>Embryophyta</taxon>
        <taxon>Tracheophyta</taxon>
        <taxon>Spermatophyta</taxon>
        <taxon>Magnoliopsida</taxon>
        <taxon>eudicotyledons</taxon>
        <taxon>Gunneridae</taxon>
        <taxon>Pentapetalae</taxon>
        <taxon>rosids</taxon>
        <taxon>malvids</taxon>
        <taxon>Brassicales</taxon>
        <taxon>Brassicaceae</taxon>
        <taxon>Dontostemoneae</taxon>
        <taxon>Shehbazia</taxon>
    </lineage>
</organism>
<dbReference type="EC" id="3.4.21.92" evidence="7"/>
<dbReference type="GO" id="GO:0009570">
    <property type="term" value="C:chloroplast stroma"/>
    <property type="evidence" value="ECO:0007669"/>
    <property type="project" value="UniProtKB-SubCell"/>
</dbReference>
<dbReference type="HAMAP" id="MF_00444">
    <property type="entry name" value="ClpP"/>
    <property type="match status" value="1"/>
</dbReference>
<dbReference type="PRINTS" id="PR00127">
    <property type="entry name" value="CLPPROTEASEP"/>
</dbReference>
<reference evidence="10" key="1">
    <citation type="submission" date="2019-03" db="EMBL/GenBank/DDBJ databases">
        <authorList>
            <person name="Rigault P."/>
            <person name="Hohmann N."/>
            <person name="Wolf E."/>
            <person name="Koch M."/>
        </authorList>
    </citation>
    <scope>NUCLEOTIDE SEQUENCE</scope>
</reference>
<gene>
    <name evidence="7 10" type="primary">clpP</name>
</gene>
<comment type="subcellular location">
    <subcellularLocation>
        <location evidence="7">Plastid</location>
        <location evidence="7">Chloroplast stroma</location>
    </subcellularLocation>
</comment>
<accession>A0A6M8ZLT1</accession>
<evidence type="ECO:0000256" key="3">
    <source>
        <dbReference type="ARBA" id="ARBA00022670"/>
    </source>
</evidence>
<evidence type="ECO:0000256" key="9">
    <source>
        <dbReference type="RuleBase" id="RU003567"/>
    </source>
</evidence>
<dbReference type="PANTHER" id="PTHR10381">
    <property type="entry name" value="ATP-DEPENDENT CLP PROTEASE PROTEOLYTIC SUBUNIT"/>
    <property type="match status" value="1"/>
</dbReference>
<evidence type="ECO:0000256" key="8">
    <source>
        <dbReference type="PROSITE-ProRule" id="PRU10086"/>
    </source>
</evidence>
<dbReference type="GO" id="GO:0004176">
    <property type="term" value="F:ATP-dependent peptidase activity"/>
    <property type="evidence" value="ECO:0007669"/>
    <property type="project" value="InterPro"/>
</dbReference>
<dbReference type="InterPro" id="IPR001907">
    <property type="entry name" value="ClpP"/>
</dbReference>
<dbReference type="GO" id="GO:0004252">
    <property type="term" value="F:serine-type endopeptidase activity"/>
    <property type="evidence" value="ECO:0007669"/>
    <property type="project" value="UniProtKB-UniRule"/>
</dbReference>
<evidence type="ECO:0000256" key="6">
    <source>
        <dbReference type="ARBA" id="ARBA00034021"/>
    </source>
</evidence>
<keyword evidence="4 7" id="KW-0378">Hydrolase</keyword>
<evidence type="ECO:0000256" key="4">
    <source>
        <dbReference type="ARBA" id="ARBA00022801"/>
    </source>
</evidence>
<sequence>MPVGVPKVLLIISSEDEEEDDEISWVDVYNRLYRERFVFLGQETDTETTNNVVGLMVFLGLDDSTIDINLYINSPGGGALNGIALFDGMHYVDPNVHTICIGIAASTASFVLIGGKYNKRLAYPHARVMIHQPACSFFESPSGEFYLETYEILRIRTAISEVYIKETGQPAWVIYDDMERDVFMSATEAQAHGIVDHVGVNFVDHVEVNNKNKVDDDDVEVNNKKVDHVGVNKKKS</sequence>
<dbReference type="GO" id="GO:0051117">
    <property type="term" value="F:ATPase binding"/>
    <property type="evidence" value="ECO:0007669"/>
    <property type="project" value="TreeGrafter"/>
</dbReference>
<dbReference type="Pfam" id="PF00574">
    <property type="entry name" value="CLP_protease"/>
    <property type="match status" value="1"/>
</dbReference>
<dbReference type="InterPro" id="IPR029045">
    <property type="entry name" value="ClpP/crotonase-like_dom_sf"/>
</dbReference>
<dbReference type="SUPFAM" id="SSF52096">
    <property type="entry name" value="ClpP/crotonase"/>
    <property type="match status" value="1"/>
</dbReference>
<comment type="catalytic activity">
    <reaction evidence="6 7 8">
        <text>Hydrolysis of proteins to small peptides in the presence of ATP and magnesium. alpha-casein is the usual test substrate. In the absence of ATP, only oligopeptides shorter than five residues are hydrolyzed (such as succinyl-Leu-Tyr-|-NHMec, and Leu-Tyr-Leu-|-Tyr-Trp, in which cleavage of the -Tyr-|-Leu- and -Tyr-|-Trp bonds also occurs).</text>
        <dbReference type="EC" id="3.4.21.92"/>
    </reaction>
</comment>
<name>A0A6M8ZLT1_9BRAS</name>
<geneLocation type="chloroplast" evidence="10"/>
<dbReference type="GO" id="GO:0006515">
    <property type="term" value="P:protein quality control for misfolded or incompletely synthesized proteins"/>
    <property type="evidence" value="ECO:0007669"/>
    <property type="project" value="TreeGrafter"/>
</dbReference>
<dbReference type="EMBL" id="MK637829">
    <property type="protein sequence ID" value="QKK52408.1"/>
    <property type="molecule type" value="Genomic_DNA"/>
</dbReference>
<evidence type="ECO:0000256" key="5">
    <source>
        <dbReference type="ARBA" id="ARBA00022825"/>
    </source>
</evidence>
<dbReference type="InterPro" id="IPR023562">
    <property type="entry name" value="ClpP/TepA"/>
</dbReference>
<keyword evidence="3 7" id="KW-0645">Protease</keyword>
<dbReference type="CDD" id="cd07017">
    <property type="entry name" value="S14_ClpP_2"/>
    <property type="match status" value="1"/>
</dbReference>
<feature type="active site" evidence="7 8">
    <location>
        <position position="131"/>
    </location>
</feature>
<dbReference type="PROSITE" id="PS00382">
    <property type="entry name" value="CLP_PROTEASE_HIS"/>
    <property type="match status" value="1"/>
</dbReference>
<evidence type="ECO:0000256" key="1">
    <source>
        <dbReference type="ARBA" id="ARBA00007039"/>
    </source>
</evidence>
<evidence type="ECO:0000256" key="2">
    <source>
        <dbReference type="ARBA" id="ARBA00022640"/>
    </source>
</evidence>
<comment type="function">
    <text evidence="7">Cleaves peptides in various proteins in a process that requires ATP hydrolysis. Has a chymotrypsin-like activity. Plays a major role in the degradation of misfolded proteins.</text>
</comment>
<feature type="active site" description="Nucleophile" evidence="7">
    <location>
        <position position="106"/>
    </location>
</feature>
<dbReference type="GO" id="GO:0009368">
    <property type="term" value="C:endopeptidase Clp complex"/>
    <property type="evidence" value="ECO:0007669"/>
    <property type="project" value="TreeGrafter"/>
</dbReference>
<comment type="similarity">
    <text evidence="1 7 9">Belongs to the peptidase S14 family.</text>
</comment>
<keyword evidence="5 7" id="KW-0720">Serine protease</keyword>
<dbReference type="PANTHER" id="PTHR10381:SF15">
    <property type="entry name" value="CHLOROPLASTIC ATP-DEPENDENT CLP PROTEASE PROTEOLYTIC SUBUNIT 1"/>
    <property type="match status" value="1"/>
</dbReference>
<dbReference type="AlphaFoldDB" id="A0A6M8ZLT1"/>
<comment type="subunit">
    <text evidence="7">Component of the chloroplastic Clp protease core complex.</text>
</comment>
<evidence type="ECO:0000256" key="7">
    <source>
        <dbReference type="HAMAP-Rule" id="MF_00444"/>
    </source>
</evidence>